<comment type="caution">
    <text evidence="1">The sequence shown here is derived from an EMBL/GenBank/DDBJ whole genome shotgun (WGS) entry which is preliminary data.</text>
</comment>
<gene>
    <name evidence="1" type="ORF">WCD58_33475</name>
</gene>
<evidence type="ECO:0000313" key="1">
    <source>
        <dbReference type="EMBL" id="MEJ2866104.1"/>
    </source>
</evidence>
<keyword evidence="2" id="KW-1185">Reference proteome</keyword>
<dbReference type="Proteomes" id="UP001369736">
    <property type="component" value="Unassembled WGS sequence"/>
</dbReference>
<dbReference type="RefSeq" id="WP_337707480.1">
    <property type="nucleotide sequence ID" value="NZ_JBBEGM010000031.1"/>
</dbReference>
<reference evidence="1 2" key="1">
    <citation type="submission" date="2024-03" db="EMBL/GenBank/DDBJ databases">
        <title>Actinomycetospora sp. OC33-EN07, a novel actinomycete isolated from wild orchid (Aerides multiflora).</title>
        <authorList>
            <person name="Suriyachadkun C."/>
        </authorList>
    </citation>
    <scope>NUCLEOTIDE SEQUENCE [LARGE SCALE GENOMIC DNA]</scope>
    <source>
        <strain evidence="1 2">OC33-EN07</strain>
    </source>
</reference>
<proteinExistence type="predicted"/>
<organism evidence="1 2">
    <name type="scientific">Actinomycetospora flava</name>
    <dbReference type="NCBI Taxonomy" id="3129232"/>
    <lineage>
        <taxon>Bacteria</taxon>
        <taxon>Bacillati</taxon>
        <taxon>Actinomycetota</taxon>
        <taxon>Actinomycetes</taxon>
        <taxon>Pseudonocardiales</taxon>
        <taxon>Pseudonocardiaceae</taxon>
        <taxon>Actinomycetospora</taxon>
    </lineage>
</organism>
<sequence>MALYDRLLEDLRAEVGPIATRPDRDRVRAGYDVSRVDLLRALLSVADGDASLRTAVADRVRARYGVMTP</sequence>
<name>A0ABU8MFN9_9PSEU</name>
<accession>A0ABU8MFN9</accession>
<evidence type="ECO:0000313" key="2">
    <source>
        <dbReference type="Proteomes" id="UP001369736"/>
    </source>
</evidence>
<dbReference type="EMBL" id="JBBEGM010000031">
    <property type="protein sequence ID" value="MEJ2866104.1"/>
    <property type="molecule type" value="Genomic_DNA"/>
</dbReference>
<protein>
    <submittedName>
        <fullName evidence="1">Uncharacterized protein</fullName>
    </submittedName>
</protein>